<reference evidence="3 4" key="1">
    <citation type="submission" date="2020-08" db="EMBL/GenBank/DDBJ databases">
        <title>Genome sequence of Leucobacter denitrificans KACC 14055T.</title>
        <authorList>
            <person name="Hyun D.-W."/>
            <person name="Bae J.-W."/>
        </authorList>
    </citation>
    <scope>NUCLEOTIDE SEQUENCE [LARGE SCALE GENOMIC DNA]</scope>
    <source>
        <strain evidence="3 4">KACC 14055</strain>
    </source>
</reference>
<evidence type="ECO:0000256" key="1">
    <source>
        <dbReference type="ARBA" id="ARBA00009199"/>
    </source>
</evidence>
<keyword evidence="4" id="KW-1185">Reference proteome</keyword>
<dbReference type="KEGG" id="ldn:H9L06_08150"/>
<dbReference type="GO" id="GO:0003824">
    <property type="term" value="F:catalytic activity"/>
    <property type="evidence" value="ECO:0007669"/>
    <property type="project" value="InterPro"/>
</dbReference>
<comment type="similarity">
    <text evidence="1">Belongs to the amidase family.</text>
</comment>
<dbReference type="EMBL" id="CP060716">
    <property type="protein sequence ID" value="QNN62251.1"/>
    <property type="molecule type" value="Genomic_DNA"/>
</dbReference>
<protein>
    <submittedName>
        <fullName evidence="3">Amidase</fullName>
    </submittedName>
</protein>
<evidence type="ECO:0000259" key="2">
    <source>
        <dbReference type="Pfam" id="PF01425"/>
    </source>
</evidence>
<dbReference type="InterPro" id="IPR020556">
    <property type="entry name" value="Amidase_CS"/>
</dbReference>
<dbReference type="SUPFAM" id="SSF75304">
    <property type="entry name" value="Amidase signature (AS) enzymes"/>
    <property type="match status" value="1"/>
</dbReference>
<dbReference type="PANTHER" id="PTHR11895">
    <property type="entry name" value="TRANSAMIDASE"/>
    <property type="match status" value="1"/>
</dbReference>
<feature type="domain" description="Amidase" evidence="2">
    <location>
        <begin position="30"/>
        <end position="457"/>
    </location>
</feature>
<dbReference type="PANTHER" id="PTHR11895:SF7">
    <property type="entry name" value="GLUTAMYL-TRNA(GLN) AMIDOTRANSFERASE SUBUNIT A, MITOCHONDRIAL"/>
    <property type="match status" value="1"/>
</dbReference>
<accession>A0A7G9S326</accession>
<sequence>MSVLPGTSDPFDSAVALQAALHSGEITAVEATTTYLERISSREDLGAFITVTADSALEEARLADELFDAHRNDPSATPLPLILGMPTAHKDLTEVAGVPTTRGSAAFEPEIATADHPVVATLRRAGMISLGKTQVPEFGLTGYSENNIAPPARNPHDLARTPGGSSGGSAAAVAAGLLPVAPGSDGGGSIRIPSLACGLVGLKTGLGTIAGDIESGAADPFGGPKLSVHGPIARTAADAALLMDALAPGGHYREAVARAGDLTGITVARCEASPFDAVFDIKLSPDARLAYNTAASRLAALGHLVDEADYTYDPTYPEIFTNGWTSGLSLLEIEDSAVDHLMPLTRAFRERALGRSAEEHRANATLLNQFAAEVRELWGRSDVVLTPGLTMDAPLIGEFLSRTPDGDYQLQCEWAPYTSVVNVSGLPAIAVPILKTSAGLPMGVQLIGRRGSEAQLLALAAQLQSFS</sequence>
<dbReference type="InterPro" id="IPR023631">
    <property type="entry name" value="Amidase_dom"/>
</dbReference>
<dbReference type="Pfam" id="PF01425">
    <property type="entry name" value="Amidase"/>
    <property type="match status" value="1"/>
</dbReference>
<dbReference type="PROSITE" id="PS00571">
    <property type="entry name" value="AMIDASES"/>
    <property type="match status" value="1"/>
</dbReference>
<dbReference type="Proteomes" id="UP000515934">
    <property type="component" value="Chromosome"/>
</dbReference>
<evidence type="ECO:0000313" key="3">
    <source>
        <dbReference type="EMBL" id="QNN62251.1"/>
    </source>
</evidence>
<dbReference type="Gene3D" id="3.90.1300.10">
    <property type="entry name" value="Amidase signature (AS) domain"/>
    <property type="match status" value="1"/>
</dbReference>
<dbReference type="InterPro" id="IPR000120">
    <property type="entry name" value="Amidase"/>
</dbReference>
<dbReference type="AlphaFoldDB" id="A0A7G9S326"/>
<name>A0A7G9S326_9MICO</name>
<dbReference type="InterPro" id="IPR036928">
    <property type="entry name" value="AS_sf"/>
</dbReference>
<organism evidence="3 4">
    <name type="scientific">Leucobacter denitrificans</name>
    <dbReference type="NCBI Taxonomy" id="683042"/>
    <lineage>
        <taxon>Bacteria</taxon>
        <taxon>Bacillati</taxon>
        <taxon>Actinomycetota</taxon>
        <taxon>Actinomycetes</taxon>
        <taxon>Micrococcales</taxon>
        <taxon>Microbacteriaceae</taxon>
        <taxon>Leucobacter</taxon>
    </lineage>
</organism>
<dbReference type="RefSeq" id="WP_187554722.1">
    <property type="nucleotide sequence ID" value="NZ_CP060716.1"/>
</dbReference>
<gene>
    <name evidence="3" type="ORF">H9L06_08150</name>
</gene>
<proteinExistence type="inferred from homology"/>
<evidence type="ECO:0000313" key="4">
    <source>
        <dbReference type="Proteomes" id="UP000515934"/>
    </source>
</evidence>